<dbReference type="OrthoDB" id="6400695at2"/>
<gene>
    <name evidence="1" type="ORF">SAMN02745724_00322</name>
</gene>
<name>A0A1I1ELN7_9GAMM</name>
<evidence type="ECO:0000313" key="2">
    <source>
        <dbReference type="Proteomes" id="UP000198862"/>
    </source>
</evidence>
<dbReference type="STRING" id="1123010.SAMN02745724_00322"/>
<accession>A0A1I1ELN7</accession>
<proteinExistence type="predicted"/>
<dbReference type="Proteomes" id="UP000198862">
    <property type="component" value="Unassembled WGS sequence"/>
</dbReference>
<dbReference type="EMBL" id="FOLO01000002">
    <property type="protein sequence ID" value="SFB87552.1"/>
    <property type="molecule type" value="Genomic_DNA"/>
</dbReference>
<sequence length="171" mass="20096">MSQTSDNLLQELGLDMYSKEQYEKFHLAFRNTERDVFVITRLCSINDGPKVMYRVQLPEDNKVTFKSGLLARSKSFYSVKVDFQGCYHNCDGEIVINMNLQRLLNLSSNDSKQILEHPKFSQKSIQVPVHIRLEDDCIYLLLDSEYDFEILDADKDYTCFSRIKKPEWDVF</sequence>
<evidence type="ECO:0000313" key="1">
    <source>
        <dbReference type="EMBL" id="SFB87552.1"/>
    </source>
</evidence>
<dbReference type="AlphaFoldDB" id="A0A1I1ELN7"/>
<protein>
    <submittedName>
        <fullName evidence="1">Uncharacterized protein</fullName>
    </submittedName>
</protein>
<organism evidence="1 2">
    <name type="scientific">Pseudoalteromonas denitrificans DSM 6059</name>
    <dbReference type="NCBI Taxonomy" id="1123010"/>
    <lineage>
        <taxon>Bacteria</taxon>
        <taxon>Pseudomonadati</taxon>
        <taxon>Pseudomonadota</taxon>
        <taxon>Gammaproteobacteria</taxon>
        <taxon>Alteromonadales</taxon>
        <taxon>Pseudoalteromonadaceae</taxon>
        <taxon>Pseudoalteromonas</taxon>
    </lineage>
</organism>
<dbReference type="RefSeq" id="WP_091979211.1">
    <property type="nucleotide sequence ID" value="NZ_FOLO01000002.1"/>
</dbReference>
<keyword evidence="2" id="KW-1185">Reference proteome</keyword>
<reference evidence="1 2" key="1">
    <citation type="submission" date="2016-10" db="EMBL/GenBank/DDBJ databases">
        <authorList>
            <person name="de Groot N.N."/>
        </authorList>
    </citation>
    <scope>NUCLEOTIDE SEQUENCE [LARGE SCALE GENOMIC DNA]</scope>
    <source>
        <strain evidence="1 2">DSM 6059</strain>
    </source>
</reference>